<proteinExistence type="predicted"/>
<reference evidence="2" key="1">
    <citation type="submission" date="2014-09" db="EMBL/GenBank/DDBJ databases">
        <authorList>
            <person name="Magalhaes I.L.F."/>
            <person name="Oliveira U."/>
            <person name="Santos F.R."/>
            <person name="Vidigal T.H.D.A."/>
            <person name="Brescovit A.D."/>
            <person name="Santos A.J."/>
        </authorList>
    </citation>
    <scope>NUCLEOTIDE SEQUENCE</scope>
    <source>
        <tissue evidence="2">Shoot tissue taken approximately 20 cm above the soil surface</tissue>
    </source>
</reference>
<dbReference type="EMBL" id="GBRH01202865">
    <property type="protein sequence ID" value="JAD95030.1"/>
    <property type="molecule type" value="Transcribed_RNA"/>
</dbReference>
<dbReference type="AlphaFoldDB" id="A0A0A9EAS4"/>
<organism evidence="2">
    <name type="scientific">Arundo donax</name>
    <name type="common">Giant reed</name>
    <name type="synonym">Donax arundinaceus</name>
    <dbReference type="NCBI Taxonomy" id="35708"/>
    <lineage>
        <taxon>Eukaryota</taxon>
        <taxon>Viridiplantae</taxon>
        <taxon>Streptophyta</taxon>
        <taxon>Embryophyta</taxon>
        <taxon>Tracheophyta</taxon>
        <taxon>Spermatophyta</taxon>
        <taxon>Magnoliopsida</taxon>
        <taxon>Liliopsida</taxon>
        <taxon>Poales</taxon>
        <taxon>Poaceae</taxon>
        <taxon>PACMAD clade</taxon>
        <taxon>Arundinoideae</taxon>
        <taxon>Arundineae</taxon>
        <taxon>Arundo</taxon>
    </lineage>
</organism>
<evidence type="ECO:0000256" key="1">
    <source>
        <dbReference type="SAM" id="MobiDB-lite"/>
    </source>
</evidence>
<sequence>MNHYNPKKSSCNDDNKISFGTAPNLKKSSLNPIISTSKNL</sequence>
<evidence type="ECO:0000313" key="2">
    <source>
        <dbReference type="EMBL" id="JAD95030.1"/>
    </source>
</evidence>
<feature type="compositionally biased region" description="Polar residues" evidence="1">
    <location>
        <begin position="26"/>
        <end position="40"/>
    </location>
</feature>
<accession>A0A0A9EAS4</accession>
<reference evidence="2" key="2">
    <citation type="journal article" date="2015" name="Data Brief">
        <title>Shoot transcriptome of the giant reed, Arundo donax.</title>
        <authorList>
            <person name="Barrero R.A."/>
            <person name="Guerrero F.D."/>
            <person name="Moolhuijzen P."/>
            <person name="Goolsby J.A."/>
            <person name="Tidwell J."/>
            <person name="Bellgard S.E."/>
            <person name="Bellgard M.I."/>
        </authorList>
    </citation>
    <scope>NUCLEOTIDE SEQUENCE</scope>
    <source>
        <tissue evidence="2">Shoot tissue taken approximately 20 cm above the soil surface</tissue>
    </source>
</reference>
<protein>
    <submittedName>
        <fullName evidence="2">Uncharacterized protein</fullName>
    </submittedName>
</protein>
<name>A0A0A9EAS4_ARUDO</name>
<feature type="region of interest" description="Disordered" evidence="1">
    <location>
        <begin position="1"/>
        <end position="40"/>
    </location>
</feature>